<evidence type="ECO:0000259" key="8">
    <source>
        <dbReference type="Pfam" id="PF13086"/>
    </source>
</evidence>
<keyword evidence="3" id="KW-0347">Helicase</keyword>
<feature type="transmembrane region" description="Helical" evidence="7">
    <location>
        <begin position="1711"/>
        <end position="1734"/>
    </location>
</feature>
<comment type="subcellular location">
    <subcellularLocation>
        <location evidence="1">Membrane</location>
        <topology evidence="1">Multi-pass membrane protein</topology>
    </subcellularLocation>
</comment>
<dbReference type="InterPro" id="IPR038665">
    <property type="entry name" value="Voltage-dep_anion_channel_sf"/>
</dbReference>
<evidence type="ECO:0008006" key="15">
    <source>
        <dbReference type="Google" id="ProtNLM"/>
    </source>
</evidence>
<dbReference type="InterPro" id="IPR041677">
    <property type="entry name" value="DNA2/NAM7_AAA_11"/>
</dbReference>
<dbReference type="InterPro" id="IPR027417">
    <property type="entry name" value="P-loop_NTPase"/>
</dbReference>
<dbReference type="Pfam" id="PF21143">
    <property type="entry name" value="Aquarius_N_2nd"/>
    <property type="match status" value="1"/>
</dbReference>
<dbReference type="PANTHER" id="PTHR10887:SF5">
    <property type="entry name" value="RNA HELICASE AQUARIUS"/>
    <property type="match status" value="1"/>
</dbReference>
<keyword evidence="14" id="KW-1185">Reference proteome</keyword>
<dbReference type="SUPFAM" id="SSF52540">
    <property type="entry name" value="P-loop containing nucleoside triphosphate hydrolases"/>
    <property type="match status" value="1"/>
</dbReference>
<dbReference type="FunFam" id="3.40.50.300:FF:002863">
    <property type="entry name" value="Pre-mRNA-splicing factor cwf11"/>
    <property type="match status" value="1"/>
</dbReference>
<feature type="domain" description="RNA helicase aquarius insertion" evidence="12">
    <location>
        <begin position="708"/>
        <end position="801"/>
    </location>
</feature>
<feature type="region of interest" description="Disordered" evidence="6">
    <location>
        <begin position="1753"/>
        <end position="1772"/>
    </location>
</feature>
<evidence type="ECO:0000256" key="7">
    <source>
        <dbReference type="SAM" id="Phobius"/>
    </source>
</evidence>
<organism evidence="13 14">
    <name type="scientific">Curvularia kusanoi</name>
    <name type="common">Cochliobolus kusanoi</name>
    <dbReference type="NCBI Taxonomy" id="90978"/>
    <lineage>
        <taxon>Eukaryota</taxon>
        <taxon>Fungi</taxon>
        <taxon>Dikarya</taxon>
        <taxon>Ascomycota</taxon>
        <taxon>Pezizomycotina</taxon>
        <taxon>Dothideomycetes</taxon>
        <taxon>Pleosporomycetidae</taxon>
        <taxon>Pleosporales</taxon>
        <taxon>Pleosporineae</taxon>
        <taxon>Pleosporaceae</taxon>
        <taxon>Curvularia</taxon>
    </lineage>
</organism>
<dbReference type="InterPro" id="IPR047187">
    <property type="entry name" value="SF1_C_Upf1"/>
</dbReference>
<evidence type="ECO:0000259" key="9">
    <source>
        <dbReference type="Pfam" id="PF13087"/>
    </source>
</evidence>
<dbReference type="GO" id="GO:0016020">
    <property type="term" value="C:membrane"/>
    <property type="evidence" value="ECO:0007669"/>
    <property type="project" value="UniProtKB-SubCell"/>
</dbReference>
<dbReference type="Pfam" id="PF13087">
    <property type="entry name" value="AAA_12"/>
    <property type="match status" value="1"/>
</dbReference>
<evidence type="ECO:0000259" key="10">
    <source>
        <dbReference type="Pfam" id="PF16399"/>
    </source>
</evidence>
<dbReference type="Gene3D" id="1.50.10.150">
    <property type="entry name" value="Voltage-dependent anion channel"/>
    <property type="match status" value="1"/>
</dbReference>
<dbReference type="CDD" id="cd17935">
    <property type="entry name" value="EEXXQc_AQR"/>
    <property type="match status" value="1"/>
</dbReference>
<evidence type="ECO:0000256" key="6">
    <source>
        <dbReference type="SAM" id="MobiDB-lite"/>
    </source>
</evidence>
<dbReference type="Pfam" id="PF21144">
    <property type="entry name" value="Aquarius_N_3rd"/>
    <property type="match status" value="1"/>
</dbReference>
<dbReference type="InterPro" id="IPR048966">
    <property type="entry name" value="Aquarius_b-barrel"/>
</dbReference>
<accession>A0A9P4T848</accession>
<sequence length="1822" mass="206486">MDGIDGPAASAVVHARPTVADLHGENHFAQVARKNWLAAKKAPKVRPEVVKKELWDELENVDFAYSSLLVLENLQLLERYLWPGFTEDASNYHHLLLALMVNVKRRENLSSWDHFTSKPAEFSSFFRRILSMTVDPSQPMKIRTQLVSFVIGAFQSLDSGLVRKECAPLVGISIWHSLHSDAAREQHFEEHQMLRKAWRASGKRYDAADETLQARLRFERSWLYTLVLDFIDRLYSSNTKQEMSDNLIYCERFVELLTDLQSQLPTRRYVNTLLKDLNLLPAIRLSPMYADEDNGLFRDLYTLLSHFTYFAIDDQTGRQLSKLEFDQQHYDTLARLQRVGYATFQEKLQLMALANFGSIGNREELDGHLRTLNDDELKELCSLMGLRTEYPETSFLVRDRTFHMETLVSLVEQRPIFKDTIRDMPVLPTEKILYENTFLRNESYNGSRPLAIPKLNLQYLTMGDFLWRSYILYRAESFYGIRKDMEDVIKRVQPRGKGANTRFGGFSRMSIPINAPGIVDVAPSKVGEEHPAYVRAEIVLDVSRLQAPVRREWESLRPDDVVFLLTVEGKDDAPMSNGHSNGSTGDQTGLTRLRCARVVQVLDDNGRPLRDNVQNGDFAPRARSRKLAVHLDAKQYQTDMNHVAEGRPNIYENINMIARRRGRENNFLPILESIKRLTLSDIPAPSWLQEVFLGYGDPSSATYTRLPNRLQSIDFRDTFLDWQHLVESLPGKTIEPAENAQGAFGPPYVVKYSTAPEPVAAPAKPTKKRRRDQVEVEQPAHQSLHVSTYRPPNMGPYPADAIKHNAVRFTPAQVEAITSGTQPGLTVVLGPPGTGKTDVATQIISNIYHNFPEQRTLLIAHSNQALNQLFQKIVALDIDERHLLRLGHGEEDLDTEASYSKHGRVESFLERGTYYLAEVDRLAKNFGAPGAHGSSCETADYFNLVYVKPAWTQYWDSITSEDASVEQIVAEFPLKAYFSNAPQPLFPPEADREQLLEIVQGCYRHVEKIFTELEDIRPFEILRNPRDKANYLLVKEARIIAMTSTHAAMRRQEIASLGFHYDNVIMEEAAQVTEIENFIPLALQNPQNGELPLQRIVLCGDHLQNSPIIQNLAFRQYANLEQSLFQRLVRLGVPTIMLDQQGRARPSIAELYKWRYPALTNLPAVQSLPEFQLANAGFKHEYQFINVPDYKGRGEAEPTPHWLVNLGEAEYAVALFMYMRLLDYPAHKISILTTYAGQRGLINDILNAKCRDHPFFGRPKIVATVDKYQGEQNDYIILSLVRTKAIGYLRDIRRLTVALSRARLGLYILGRRAVFESVFELKPAFDVLFTRPDELTLVTGEMFAQSDRPVLATPDAEVEGQAVMTGYEHLEEYVRGITAAKIEALKKGGGQLPTREMVERDPFEDLDANLSPEAGRRSADEETALDRNGAAELEEEKEERATPVEKEEEEEEKEEASTVPPHPQTYAQSLPPQPLSSSGAASDRRHAKLPWRERIRHFTWTWFCLTMATGGIANVLWSTTTFTINQMTPTWIFPCYALLIIGPHAGSLAPKVHNKETALQIILGGYIIQGIGFLVSLMIYASFIYRLMTQKLPKESLRPGMFISVGPSGFTIAGVITMGQELPRVVHPDFMGEGNGELAGKVGMIMANFMGLWLWGLALWFFFISVGAHWSCARRGKLDFAMTWYSFVFPNTALTTATFAVARALNGNQAIRYVGCAMTIALILMWIFVVVMNVRAVAIHQILWPQKQEDRTEGGWKQQTADEQRRRVTDGGESAMGRIVRTVSRRGPEAANGAAKPARTQTDAGQRRRAWSYVSNRNGRGL</sequence>
<evidence type="ECO:0000256" key="5">
    <source>
        <dbReference type="ARBA" id="ARBA00023136"/>
    </source>
</evidence>
<gene>
    <name evidence="13" type="ORF">E8E13_003639</name>
</gene>
<protein>
    <recommendedName>
        <fullName evidence="15">Pre-mRNA-splicing factor</fullName>
    </recommendedName>
</protein>
<dbReference type="OrthoDB" id="1879at2759"/>
<feature type="compositionally biased region" description="Low complexity" evidence="6">
    <location>
        <begin position="1467"/>
        <end position="1481"/>
    </location>
</feature>
<dbReference type="Pfam" id="PF03595">
    <property type="entry name" value="SLAC1"/>
    <property type="match status" value="1"/>
</dbReference>
<feature type="compositionally biased region" description="Basic and acidic residues" evidence="6">
    <location>
        <begin position="1753"/>
        <end position="1770"/>
    </location>
</feature>
<dbReference type="GO" id="GO:0003729">
    <property type="term" value="F:mRNA binding"/>
    <property type="evidence" value="ECO:0007669"/>
    <property type="project" value="TreeGrafter"/>
</dbReference>
<feature type="region of interest" description="Disordered" evidence="6">
    <location>
        <begin position="1393"/>
        <end position="1483"/>
    </location>
</feature>
<dbReference type="CDD" id="cd18808">
    <property type="entry name" value="SF1_C_Upf1"/>
    <property type="match status" value="1"/>
</dbReference>
<feature type="transmembrane region" description="Helical" evidence="7">
    <location>
        <begin position="1600"/>
        <end position="1619"/>
    </location>
</feature>
<keyword evidence="3" id="KW-0378">Hydrolase</keyword>
<feature type="domain" description="DNA2/NAM7 helicase-like C-terminal" evidence="9">
    <location>
        <begin position="1120"/>
        <end position="1312"/>
    </location>
</feature>
<evidence type="ECO:0000256" key="1">
    <source>
        <dbReference type="ARBA" id="ARBA00004141"/>
    </source>
</evidence>
<feature type="transmembrane region" description="Helical" evidence="7">
    <location>
        <begin position="1684"/>
        <end position="1705"/>
    </location>
</feature>
<keyword evidence="4 7" id="KW-1133">Transmembrane helix</keyword>
<feature type="domain" description="RNA helicase aquarius N-terminal" evidence="10">
    <location>
        <begin position="28"/>
        <end position="415"/>
    </location>
</feature>
<dbReference type="GO" id="GO:0004386">
    <property type="term" value="F:helicase activity"/>
    <property type="evidence" value="ECO:0007669"/>
    <property type="project" value="InterPro"/>
</dbReference>
<evidence type="ECO:0000256" key="4">
    <source>
        <dbReference type="ARBA" id="ARBA00022989"/>
    </source>
</evidence>
<feature type="transmembrane region" description="Helical" evidence="7">
    <location>
        <begin position="1498"/>
        <end position="1517"/>
    </location>
</feature>
<dbReference type="Gene3D" id="3.40.50.300">
    <property type="entry name" value="P-loop containing nucleotide triphosphate hydrolases"/>
    <property type="match status" value="2"/>
</dbReference>
<keyword evidence="5 7" id="KW-0472">Membrane</keyword>
<dbReference type="PANTHER" id="PTHR10887">
    <property type="entry name" value="DNA2/NAM7 HELICASE FAMILY"/>
    <property type="match status" value="1"/>
</dbReference>
<evidence type="ECO:0000259" key="11">
    <source>
        <dbReference type="Pfam" id="PF21143"/>
    </source>
</evidence>
<comment type="caution">
    <text evidence="13">The sequence shown here is derived from an EMBL/GenBank/DDBJ whole genome shotgun (WGS) entry which is preliminary data.</text>
</comment>
<dbReference type="InterPro" id="IPR032174">
    <property type="entry name" value="Aquarius_N"/>
</dbReference>
<keyword evidence="3" id="KW-0067">ATP-binding</keyword>
<feature type="compositionally biased region" description="Polar residues" evidence="6">
    <location>
        <begin position="1813"/>
        <end position="1822"/>
    </location>
</feature>
<reference evidence="13" key="1">
    <citation type="submission" date="2019-04" db="EMBL/GenBank/DDBJ databases">
        <title>Sequencing of skin fungus with MAO and IRED activity.</title>
        <authorList>
            <person name="Marsaioli A.J."/>
            <person name="Bonatto J.M.C."/>
            <person name="Reis Junior O."/>
        </authorList>
    </citation>
    <scope>NUCLEOTIDE SEQUENCE</scope>
    <source>
        <strain evidence="13">30M1</strain>
    </source>
</reference>
<dbReference type="Pfam" id="PF16399">
    <property type="entry name" value="Aquarius_N_1st"/>
    <property type="match status" value="1"/>
</dbReference>
<dbReference type="GO" id="GO:0071013">
    <property type="term" value="C:catalytic step 2 spliceosome"/>
    <property type="evidence" value="ECO:0007669"/>
    <property type="project" value="TreeGrafter"/>
</dbReference>
<name>A0A9P4T848_CURKU</name>
<dbReference type="Proteomes" id="UP000801428">
    <property type="component" value="Unassembled WGS sequence"/>
</dbReference>
<proteinExistence type="predicted"/>
<evidence type="ECO:0000313" key="13">
    <source>
        <dbReference type="EMBL" id="KAF2997608.1"/>
    </source>
</evidence>
<dbReference type="CDD" id="cd09317">
    <property type="entry name" value="TDT_Mae1_like"/>
    <property type="match status" value="1"/>
</dbReference>
<dbReference type="InterPro" id="IPR045055">
    <property type="entry name" value="DNA2/NAM7-like"/>
</dbReference>
<feature type="transmembrane region" description="Helical" evidence="7">
    <location>
        <begin position="1652"/>
        <end position="1672"/>
    </location>
</feature>
<dbReference type="Pfam" id="PF13086">
    <property type="entry name" value="AAA_11"/>
    <property type="match status" value="1"/>
</dbReference>
<dbReference type="InterPro" id="IPR041679">
    <property type="entry name" value="DNA2/NAM7-like_C"/>
</dbReference>
<evidence type="ECO:0000256" key="3">
    <source>
        <dbReference type="ARBA" id="ARBA00022806"/>
    </source>
</evidence>
<keyword evidence="3" id="KW-0547">Nucleotide-binding</keyword>
<feature type="region of interest" description="Disordered" evidence="6">
    <location>
        <begin position="759"/>
        <end position="792"/>
    </location>
</feature>
<feature type="region of interest" description="Disordered" evidence="6">
    <location>
        <begin position="1783"/>
        <end position="1822"/>
    </location>
</feature>
<keyword evidence="2 7" id="KW-0812">Transmembrane</keyword>
<feature type="domain" description="DNA2/NAM7 helicase helicase" evidence="8">
    <location>
        <begin position="813"/>
        <end position="1109"/>
    </location>
</feature>
<evidence type="ECO:0000259" key="12">
    <source>
        <dbReference type="Pfam" id="PF21144"/>
    </source>
</evidence>
<feature type="transmembrane region" description="Helical" evidence="7">
    <location>
        <begin position="1529"/>
        <end position="1546"/>
    </location>
</feature>
<dbReference type="InterPro" id="IPR004695">
    <property type="entry name" value="SLAC1/Mae1/Ssu1/TehA"/>
</dbReference>
<feature type="transmembrane region" description="Helical" evidence="7">
    <location>
        <begin position="1566"/>
        <end position="1588"/>
    </location>
</feature>
<dbReference type="GO" id="GO:0015140">
    <property type="term" value="F:malate transmembrane transporter activity"/>
    <property type="evidence" value="ECO:0007669"/>
    <property type="project" value="InterPro"/>
</dbReference>
<dbReference type="InterPro" id="IPR030185">
    <property type="entry name" value="Mae1"/>
</dbReference>
<evidence type="ECO:0000313" key="14">
    <source>
        <dbReference type="Proteomes" id="UP000801428"/>
    </source>
</evidence>
<feature type="domain" description="RNA helicase aquarius beta-barrel" evidence="11">
    <location>
        <begin position="496"/>
        <end position="660"/>
    </location>
</feature>
<evidence type="ECO:0000256" key="2">
    <source>
        <dbReference type="ARBA" id="ARBA00022692"/>
    </source>
</evidence>
<dbReference type="EMBL" id="SWKU01000022">
    <property type="protein sequence ID" value="KAF2997608.1"/>
    <property type="molecule type" value="Genomic_DNA"/>
</dbReference>
<dbReference type="InterPro" id="IPR048967">
    <property type="entry name" value="Aquarius_insert"/>
</dbReference>